<comment type="caution">
    <text evidence="2">The sequence shown here is derived from an EMBL/GenBank/DDBJ whole genome shotgun (WGS) entry which is preliminary data.</text>
</comment>
<dbReference type="EMBL" id="MU155284">
    <property type="protein sequence ID" value="KAF9476730.1"/>
    <property type="molecule type" value="Genomic_DNA"/>
</dbReference>
<evidence type="ECO:0000313" key="2">
    <source>
        <dbReference type="EMBL" id="KAF9476730.1"/>
    </source>
</evidence>
<dbReference type="OrthoDB" id="3039972at2759"/>
<sequence length="180" mass="20061">MFGLSTADVSFSFRVMITDFRLLFSQQKDTLIAHVYPKSPIFVSNNFIADMLLLYRCYMIWNQNKYIAISSSILLIADTVWGWIGAGSPIFSAASTRFAPAYYWTVFGTNIIMTAATAGRIYCNCHSNGVRVYLFLLSFGASAHVRKSKPPDSFCVHNDSHGGHHAHSDDCASPTWAQRG</sequence>
<keyword evidence="1" id="KW-0472">Membrane</keyword>
<keyword evidence="1" id="KW-0812">Transmembrane</keyword>
<gene>
    <name evidence="2" type="ORF">BDN70DRAFT_154268</name>
</gene>
<keyword evidence="3" id="KW-1185">Reference proteome</keyword>
<protein>
    <submittedName>
        <fullName evidence="2">Uncharacterized protein</fullName>
    </submittedName>
</protein>
<organism evidence="2 3">
    <name type="scientific">Pholiota conissans</name>
    <dbReference type="NCBI Taxonomy" id="109636"/>
    <lineage>
        <taxon>Eukaryota</taxon>
        <taxon>Fungi</taxon>
        <taxon>Dikarya</taxon>
        <taxon>Basidiomycota</taxon>
        <taxon>Agaricomycotina</taxon>
        <taxon>Agaricomycetes</taxon>
        <taxon>Agaricomycetidae</taxon>
        <taxon>Agaricales</taxon>
        <taxon>Agaricineae</taxon>
        <taxon>Strophariaceae</taxon>
        <taxon>Pholiota</taxon>
    </lineage>
</organism>
<dbReference type="AlphaFoldDB" id="A0A9P5YXZ7"/>
<proteinExistence type="predicted"/>
<evidence type="ECO:0000256" key="1">
    <source>
        <dbReference type="SAM" id="Phobius"/>
    </source>
</evidence>
<accession>A0A9P5YXZ7</accession>
<keyword evidence="1" id="KW-1133">Transmembrane helix</keyword>
<reference evidence="2" key="1">
    <citation type="submission" date="2020-11" db="EMBL/GenBank/DDBJ databases">
        <authorList>
            <consortium name="DOE Joint Genome Institute"/>
            <person name="Ahrendt S."/>
            <person name="Riley R."/>
            <person name="Andreopoulos W."/>
            <person name="Labutti K."/>
            <person name="Pangilinan J."/>
            <person name="Ruiz-Duenas F.J."/>
            <person name="Barrasa J.M."/>
            <person name="Sanchez-Garcia M."/>
            <person name="Camarero S."/>
            <person name="Miyauchi S."/>
            <person name="Serrano A."/>
            <person name="Linde D."/>
            <person name="Babiker R."/>
            <person name="Drula E."/>
            <person name="Ayuso-Fernandez I."/>
            <person name="Pacheco R."/>
            <person name="Padilla G."/>
            <person name="Ferreira P."/>
            <person name="Barriuso J."/>
            <person name="Kellner H."/>
            <person name="Castanera R."/>
            <person name="Alfaro M."/>
            <person name="Ramirez L."/>
            <person name="Pisabarro A.G."/>
            <person name="Kuo A."/>
            <person name="Tritt A."/>
            <person name="Lipzen A."/>
            <person name="He G."/>
            <person name="Yan M."/>
            <person name="Ng V."/>
            <person name="Cullen D."/>
            <person name="Martin F."/>
            <person name="Rosso M.-N."/>
            <person name="Henrissat B."/>
            <person name="Hibbett D."/>
            <person name="Martinez A.T."/>
            <person name="Grigoriev I.V."/>
        </authorList>
    </citation>
    <scope>NUCLEOTIDE SEQUENCE</scope>
    <source>
        <strain evidence="2">CIRM-BRFM 674</strain>
    </source>
</reference>
<dbReference type="Proteomes" id="UP000807469">
    <property type="component" value="Unassembled WGS sequence"/>
</dbReference>
<evidence type="ECO:0000313" key="3">
    <source>
        <dbReference type="Proteomes" id="UP000807469"/>
    </source>
</evidence>
<feature type="transmembrane region" description="Helical" evidence="1">
    <location>
        <begin position="101"/>
        <end position="123"/>
    </location>
</feature>
<name>A0A9P5YXZ7_9AGAR</name>
<feature type="transmembrane region" description="Helical" evidence="1">
    <location>
        <begin position="66"/>
        <end position="86"/>
    </location>
</feature>